<evidence type="ECO:0000256" key="2">
    <source>
        <dbReference type="ARBA" id="ARBA00022694"/>
    </source>
</evidence>
<protein>
    <recommendedName>
        <fullName evidence="4">tRNA pseudouridine synthase A</fullName>
        <ecNumber evidence="4">5.4.99.12</ecNumber>
    </recommendedName>
    <alternativeName>
        <fullName evidence="4">tRNA pseudouridine(38-40) synthase</fullName>
    </alternativeName>
    <alternativeName>
        <fullName evidence="4">tRNA pseudouridylate synthase I</fullName>
    </alternativeName>
    <alternativeName>
        <fullName evidence="4">tRNA-uridine isomerase I</fullName>
    </alternativeName>
</protein>
<feature type="domain" description="Pseudouridine synthase I TruA alpha/beta" evidence="8">
    <location>
        <begin position="8"/>
        <end position="102"/>
    </location>
</feature>
<dbReference type="InterPro" id="IPR020097">
    <property type="entry name" value="PsdUridine_synth_TruA_a/b_dom"/>
</dbReference>
<dbReference type="PANTHER" id="PTHR11142">
    <property type="entry name" value="PSEUDOURIDYLATE SYNTHASE"/>
    <property type="match status" value="1"/>
</dbReference>
<evidence type="ECO:0000256" key="3">
    <source>
        <dbReference type="ARBA" id="ARBA00023235"/>
    </source>
</evidence>
<dbReference type="Gene3D" id="3.30.70.660">
    <property type="entry name" value="Pseudouridine synthase I, catalytic domain, C-terminal subdomain"/>
    <property type="match status" value="1"/>
</dbReference>
<dbReference type="HAMAP" id="MF_00171">
    <property type="entry name" value="TruA"/>
    <property type="match status" value="1"/>
</dbReference>
<feature type="domain" description="Pseudouridine synthase I TruA alpha/beta" evidence="8">
    <location>
        <begin position="144"/>
        <end position="243"/>
    </location>
</feature>
<dbReference type="NCBIfam" id="TIGR00071">
    <property type="entry name" value="hisT_truA"/>
    <property type="match status" value="1"/>
</dbReference>
<organism evidence="9 10">
    <name type="scientific">Buchnera aphidicola</name>
    <name type="common">Cinara strobi</name>
    <dbReference type="NCBI Taxonomy" id="1921549"/>
    <lineage>
        <taxon>Bacteria</taxon>
        <taxon>Pseudomonadati</taxon>
        <taxon>Pseudomonadota</taxon>
        <taxon>Gammaproteobacteria</taxon>
        <taxon>Enterobacterales</taxon>
        <taxon>Erwiniaceae</taxon>
        <taxon>Buchnera</taxon>
    </lineage>
</organism>
<evidence type="ECO:0000256" key="4">
    <source>
        <dbReference type="HAMAP-Rule" id="MF_00171"/>
    </source>
</evidence>
<dbReference type="OrthoDB" id="9811823at2"/>
<evidence type="ECO:0000256" key="6">
    <source>
        <dbReference type="PIRSR" id="PIRSR001430-2"/>
    </source>
</evidence>
<dbReference type="EC" id="5.4.99.12" evidence="4"/>
<name>A0A3B1DL39_9GAMM</name>
<dbReference type="InterPro" id="IPR020095">
    <property type="entry name" value="PsdUridine_synth_TruA_C"/>
</dbReference>
<dbReference type="RefSeq" id="WP_158349023.1">
    <property type="nucleotide sequence ID" value="NZ_LR025085.1"/>
</dbReference>
<dbReference type="Gene3D" id="3.30.70.580">
    <property type="entry name" value="Pseudouridine synthase I, catalytic domain, N-terminal subdomain"/>
    <property type="match status" value="1"/>
</dbReference>
<proteinExistence type="inferred from homology"/>
<dbReference type="AlphaFoldDB" id="A0A3B1DL39"/>
<dbReference type="CDD" id="cd02570">
    <property type="entry name" value="PseudoU_synth_EcTruA"/>
    <property type="match status" value="1"/>
</dbReference>
<evidence type="ECO:0000313" key="10">
    <source>
        <dbReference type="Proteomes" id="UP000271849"/>
    </source>
</evidence>
<dbReference type="GO" id="GO:0031119">
    <property type="term" value="P:tRNA pseudouridine synthesis"/>
    <property type="evidence" value="ECO:0007669"/>
    <property type="project" value="UniProtKB-UniRule"/>
</dbReference>
<dbReference type="PIRSF" id="PIRSF001430">
    <property type="entry name" value="tRNA_psdUrid_synth"/>
    <property type="match status" value="1"/>
</dbReference>
<dbReference type="GO" id="GO:0003723">
    <property type="term" value="F:RNA binding"/>
    <property type="evidence" value="ECO:0007669"/>
    <property type="project" value="InterPro"/>
</dbReference>
<dbReference type="InterPro" id="IPR001406">
    <property type="entry name" value="PsdUridine_synth_TruA"/>
</dbReference>
<evidence type="ECO:0000259" key="8">
    <source>
        <dbReference type="Pfam" id="PF01416"/>
    </source>
</evidence>
<comment type="similarity">
    <text evidence="1 4 7">Belongs to the tRNA pseudouridine synthase TruA family.</text>
</comment>
<dbReference type="Pfam" id="PF01416">
    <property type="entry name" value="PseudoU_synth_1"/>
    <property type="match status" value="2"/>
</dbReference>
<keyword evidence="2 4" id="KW-0819">tRNA processing</keyword>
<comment type="caution">
    <text evidence="4">Lacks conserved residue(s) required for the propagation of feature annotation.</text>
</comment>
<evidence type="ECO:0000313" key="9">
    <source>
        <dbReference type="EMBL" id="VAX76431.1"/>
    </source>
</evidence>
<dbReference type="FunFam" id="3.30.70.580:FF:000001">
    <property type="entry name" value="tRNA pseudouridine synthase A"/>
    <property type="match status" value="1"/>
</dbReference>
<dbReference type="InterPro" id="IPR020094">
    <property type="entry name" value="TruA/RsuA/RluB/E/F_N"/>
</dbReference>
<dbReference type="STRING" id="1921549.GCA_900128825_00136"/>
<evidence type="ECO:0000256" key="1">
    <source>
        <dbReference type="ARBA" id="ARBA00009375"/>
    </source>
</evidence>
<sequence length="250" mass="29178">MRFVCGLEYDGTVYFGWQKQKSVITVQECMDLALSTIANHSVFTVCSGRTDRGVHAVMQIIHFDTHAIRNNQSWLNGLNSLLPKDITVLWIQEISFEFHARFSTVFRSYRYLILNKKYQSSFLKNYYFHVRDQLNINNMKYMSKFLIGWHDFSAFKSSGCQSKTSIKHVYSLEIYSNNNFIIIDITANSFLYHMVRNIVGYLITIGLSKGTISYPNTFVNNADLKKKYVTAPPQGLYFLYAQYSRHYHLP</sequence>
<dbReference type="Proteomes" id="UP000271849">
    <property type="component" value="Chromosome"/>
</dbReference>
<keyword evidence="3 4" id="KW-0413">Isomerase</keyword>
<comment type="catalytic activity">
    <reaction evidence="4 7">
        <text>uridine(38/39/40) in tRNA = pseudouridine(38/39/40) in tRNA</text>
        <dbReference type="Rhea" id="RHEA:22376"/>
        <dbReference type="Rhea" id="RHEA-COMP:10085"/>
        <dbReference type="Rhea" id="RHEA-COMP:10087"/>
        <dbReference type="ChEBI" id="CHEBI:65314"/>
        <dbReference type="ChEBI" id="CHEBI:65315"/>
        <dbReference type="EC" id="5.4.99.12"/>
    </reaction>
</comment>
<reference evidence="10" key="1">
    <citation type="submission" date="2018-09" db="EMBL/GenBank/DDBJ databases">
        <authorList>
            <person name="Manzano-Marin A."/>
            <person name="Manzano-Marin A."/>
        </authorList>
    </citation>
    <scope>NUCLEOTIDE SEQUENCE [LARGE SCALE GENOMIC DNA]</scope>
    <source>
        <strain evidence="10">BuCistrobi</strain>
    </source>
</reference>
<dbReference type="GO" id="GO:0160147">
    <property type="term" value="F:tRNA pseudouridine(38-40) synthase activity"/>
    <property type="evidence" value="ECO:0007669"/>
    <property type="project" value="UniProtKB-EC"/>
</dbReference>
<dbReference type="PANTHER" id="PTHR11142:SF0">
    <property type="entry name" value="TRNA PSEUDOURIDINE SYNTHASE-LIKE 1"/>
    <property type="match status" value="1"/>
</dbReference>
<gene>
    <name evidence="4 9" type="primary">truA</name>
    <name evidence="9" type="ORF">BUCINSTRO3249_0136</name>
</gene>
<accession>A0A3B1DL39</accession>
<comment type="function">
    <text evidence="4">Formation of pseudouridine at positions 38, 39 and 40 in the anticodon stem and loop of transfer RNAs.</text>
</comment>
<dbReference type="EMBL" id="LR025085">
    <property type="protein sequence ID" value="VAX76431.1"/>
    <property type="molecule type" value="Genomic_DNA"/>
</dbReference>
<comment type="subunit">
    <text evidence="4">Homodimer.</text>
</comment>
<feature type="binding site" evidence="4 6">
    <location>
        <position position="109"/>
    </location>
    <ligand>
        <name>substrate</name>
    </ligand>
</feature>
<dbReference type="SUPFAM" id="SSF55120">
    <property type="entry name" value="Pseudouridine synthase"/>
    <property type="match status" value="1"/>
</dbReference>
<evidence type="ECO:0000256" key="5">
    <source>
        <dbReference type="PIRSR" id="PIRSR001430-1"/>
    </source>
</evidence>
<feature type="active site" description="Nucleophile" evidence="4 5">
    <location>
        <position position="51"/>
    </location>
</feature>
<dbReference type="InterPro" id="IPR020103">
    <property type="entry name" value="PsdUridine_synth_cat_dom_sf"/>
</dbReference>
<evidence type="ECO:0000256" key="7">
    <source>
        <dbReference type="RuleBase" id="RU003792"/>
    </source>
</evidence>